<dbReference type="PROSITE" id="PS51257">
    <property type="entry name" value="PROKAR_LIPOPROTEIN"/>
    <property type="match status" value="1"/>
</dbReference>
<reference evidence="3 4" key="1">
    <citation type="submission" date="2014-03" db="EMBL/GenBank/DDBJ databases">
        <title>Draft Genome Sequence of Actibacterium mucosum KCTC 23349, a Marine Alphaproteobacterium with Complex Ionic Requirements Isolated from Mediterranean Seawater at Malvarrosa Beach, Valencia, Spain.</title>
        <authorList>
            <person name="Arahal D.R."/>
            <person name="Shao Z."/>
            <person name="Lai Q."/>
            <person name="Pujalte M.J."/>
        </authorList>
    </citation>
    <scope>NUCLEOTIDE SEQUENCE [LARGE SCALE GENOMIC DNA]</scope>
    <source>
        <strain evidence="3 4">KCTC 23349</strain>
    </source>
</reference>
<evidence type="ECO:0000256" key="1">
    <source>
        <dbReference type="SAM" id="MobiDB-lite"/>
    </source>
</evidence>
<dbReference type="Proteomes" id="UP000026249">
    <property type="component" value="Unassembled WGS sequence"/>
</dbReference>
<name>A0A037ZNS4_9RHOB</name>
<keyword evidence="2" id="KW-0732">Signal</keyword>
<sequence length="214" mass="22636">MRVVFAGLALMGLAACAPPVPDSAAGVGFGDYATYQAQRDAQLAGQTTQPDTVQLPENGATQSESPAANTQTAVATPAQAQPVGNPGISDEQDFNAVSSRETIESDAERLARQRSQYQVIEPTALPTRVGGNSGNVVQYALGTSHPVGQALYRRSGLRSNNAYLRKCAGYASDDLAQEAFLLAGGPQRDRMNLDPDGDGYACFWDPAPFRNISR</sequence>
<gene>
    <name evidence="3" type="ORF">ACMU_05855</name>
</gene>
<organism evidence="3 4">
    <name type="scientific">Actibacterium mucosum KCTC 23349</name>
    <dbReference type="NCBI Taxonomy" id="1454373"/>
    <lineage>
        <taxon>Bacteria</taxon>
        <taxon>Pseudomonadati</taxon>
        <taxon>Pseudomonadota</taxon>
        <taxon>Alphaproteobacteria</taxon>
        <taxon>Rhodobacterales</taxon>
        <taxon>Roseobacteraceae</taxon>
        <taxon>Actibacterium</taxon>
    </lineage>
</organism>
<feature type="signal peptide" evidence="2">
    <location>
        <begin position="1"/>
        <end position="17"/>
    </location>
</feature>
<dbReference type="STRING" id="1454373.ACMU_05855"/>
<feature type="compositionally biased region" description="Polar residues" evidence="1">
    <location>
        <begin position="42"/>
        <end position="52"/>
    </location>
</feature>
<keyword evidence="4" id="KW-1185">Reference proteome</keyword>
<dbReference type="EMBL" id="JFKE01000002">
    <property type="protein sequence ID" value="KAJ56466.1"/>
    <property type="molecule type" value="Genomic_DNA"/>
</dbReference>
<dbReference type="AlphaFoldDB" id="A0A037ZNS4"/>
<dbReference type="OrthoDB" id="7951357at2"/>
<evidence type="ECO:0000313" key="3">
    <source>
        <dbReference type="EMBL" id="KAJ56466.1"/>
    </source>
</evidence>
<evidence type="ECO:0008006" key="5">
    <source>
        <dbReference type="Google" id="ProtNLM"/>
    </source>
</evidence>
<evidence type="ECO:0000256" key="2">
    <source>
        <dbReference type="SAM" id="SignalP"/>
    </source>
</evidence>
<feature type="compositionally biased region" description="Low complexity" evidence="1">
    <location>
        <begin position="66"/>
        <end position="83"/>
    </location>
</feature>
<evidence type="ECO:0000313" key="4">
    <source>
        <dbReference type="Proteomes" id="UP000026249"/>
    </source>
</evidence>
<feature type="region of interest" description="Disordered" evidence="1">
    <location>
        <begin position="42"/>
        <end position="94"/>
    </location>
</feature>
<proteinExistence type="predicted"/>
<protein>
    <recommendedName>
        <fullName evidence="5">Excalibur calcium-binding domain-containing protein</fullName>
    </recommendedName>
</protein>
<comment type="caution">
    <text evidence="3">The sequence shown here is derived from an EMBL/GenBank/DDBJ whole genome shotgun (WGS) entry which is preliminary data.</text>
</comment>
<accession>A0A037ZNS4</accession>
<feature type="chain" id="PRO_5001564149" description="Excalibur calcium-binding domain-containing protein" evidence="2">
    <location>
        <begin position="18"/>
        <end position="214"/>
    </location>
</feature>